<dbReference type="PROSITE" id="PS51257">
    <property type="entry name" value="PROKAR_LIPOPROTEIN"/>
    <property type="match status" value="1"/>
</dbReference>
<dbReference type="Proteomes" id="UP000642673">
    <property type="component" value="Unassembled WGS sequence"/>
</dbReference>
<organism evidence="3 4">
    <name type="scientific">Streptomyces cirratus</name>
    <dbReference type="NCBI Taxonomy" id="68187"/>
    <lineage>
        <taxon>Bacteria</taxon>
        <taxon>Bacillati</taxon>
        <taxon>Actinomycetota</taxon>
        <taxon>Actinomycetes</taxon>
        <taxon>Kitasatosporales</taxon>
        <taxon>Streptomycetaceae</taxon>
        <taxon>Streptomyces</taxon>
    </lineage>
</organism>
<feature type="chain" id="PRO_5047203639" description="Secreted protein" evidence="2">
    <location>
        <begin position="26"/>
        <end position="193"/>
    </location>
</feature>
<proteinExistence type="predicted"/>
<sequence length="193" mass="19586">MSMRHMAKARGGAIAVAAALTLALAGCGGGGSAKDDAKPSNVQSHKAGSQTPAANPTQSDTPAPIIATLKGPAELTLTINSASRDQGGFLTVSGQIRNGGTEAFVETAAWRGDEKSASAASVAGATLTDKPGKKRYYGLRDTDGRCLCTVGITRIGPGESMPFFVQFPSPPASTTDVDFNLPTFATATVKISG</sequence>
<dbReference type="EMBL" id="BMVP01000002">
    <property type="protein sequence ID" value="GHB46330.1"/>
    <property type="molecule type" value="Genomic_DNA"/>
</dbReference>
<keyword evidence="4" id="KW-1185">Reference proteome</keyword>
<evidence type="ECO:0000313" key="4">
    <source>
        <dbReference type="Proteomes" id="UP000642673"/>
    </source>
</evidence>
<reference evidence="4" key="1">
    <citation type="journal article" date="2019" name="Int. J. Syst. Evol. Microbiol.">
        <title>The Global Catalogue of Microorganisms (GCM) 10K type strain sequencing project: providing services to taxonomists for standard genome sequencing and annotation.</title>
        <authorList>
            <consortium name="The Broad Institute Genomics Platform"/>
            <consortium name="The Broad Institute Genome Sequencing Center for Infectious Disease"/>
            <person name="Wu L."/>
            <person name="Ma J."/>
        </authorList>
    </citation>
    <scope>NUCLEOTIDE SEQUENCE [LARGE SCALE GENOMIC DNA]</scope>
    <source>
        <strain evidence="4">JCM 4738</strain>
    </source>
</reference>
<dbReference type="RefSeq" id="WP_190183201.1">
    <property type="nucleotide sequence ID" value="NZ_BMVP01000002.1"/>
</dbReference>
<evidence type="ECO:0008006" key="5">
    <source>
        <dbReference type="Google" id="ProtNLM"/>
    </source>
</evidence>
<feature type="signal peptide" evidence="2">
    <location>
        <begin position="1"/>
        <end position="25"/>
    </location>
</feature>
<feature type="region of interest" description="Disordered" evidence="1">
    <location>
        <begin position="30"/>
        <end position="64"/>
    </location>
</feature>
<evidence type="ECO:0000256" key="2">
    <source>
        <dbReference type="SAM" id="SignalP"/>
    </source>
</evidence>
<keyword evidence="2" id="KW-0732">Signal</keyword>
<gene>
    <name evidence="3" type="ORF">GCM10010347_14930</name>
</gene>
<name>A0ABQ3EQZ9_9ACTN</name>
<feature type="compositionally biased region" description="Polar residues" evidence="1">
    <location>
        <begin position="40"/>
        <end position="61"/>
    </location>
</feature>
<evidence type="ECO:0000313" key="3">
    <source>
        <dbReference type="EMBL" id="GHB46330.1"/>
    </source>
</evidence>
<accession>A0ABQ3EQZ9</accession>
<comment type="caution">
    <text evidence="3">The sequence shown here is derived from an EMBL/GenBank/DDBJ whole genome shotgun (WGS) entry which is preliminary data.</text>
</comment>
<evidence type="ECO:0000256" key="1">
    <source>
        <dbReference type="SAM" id="MobiDB-lite"/>
    </source>
</evidence>
<protein>
    <recommendedName>
        <fullName evidence="5">Secreted protein</fullName>
    </recommendedName>
</protein>